<sequence length="209" mass="22726">MNTTAAVANAEHLRPTQGALGLEYARAKCAATLAVPPEARIRFMRERALRVVRGPAGLLHVIDHHHWARAWCEMGIEELPVEIAEDFSACTPAAFAAQMNARGWLHPFGPDGQPIAPQALPESIMAMPDDPYQSIAAFVRVAGVYRDPPQFNAKFAWADFFRSRVKGDFSTIAGFAMALAQALKASRDEQARGLPGYDPGVHSAQHVGL</sequence>
<dbReference type="Gene3D" id="1.10.8.10">
    <property type="entry name" value="DNA helicase RuvA subunit, C-terminal domain"/>
    <property type="match status" value="1"/>
</dbReference>
<dbReference type="Proteomes" id="UP001325479">
    <property type="component" value="Chromosome"/>
</dbReference>
<name>A0ABZ0WND8_9BURK</name>
<dbReference type="SUPFAM" id="SSF110849">
    <property type="entry name" value="ParB/Sulfiredoxin"/>
    <property type="match status" value="1"/>
</dbReference>
<dbReference type="InterPro" id="IPR014956">
    <property type="entry name" value="ParBc_2"/>
</dbReference>
<dbReference type="Gene3D" id="3.90.1530.10">
    <property type="entry name" value="Conserved hypothetical protein from pyrococcus furiosus pfu- 392566-001, ParB domain"/>
    <property type="match status" value="1"/>
</dbReference>
<reference evidence="1 2" key="1">
    <citation type="submission" date="2023-12" db="EMBL/GenBank/DDBJ databases">
        <title>Genome sequencing and assembly of bacterial species from a model synthetic community.</title>
        <authorList>
            <person name="Hogle S.L."/>
        </authorList>
    </citation>
    <scope>NUCLEOTIDE SEQUENCE [LARGE SCALE GENOMIC DNA]</scope>
    <source>
        <strain evidence="1 2">HAMBI 2494</strain>
    </source>
</reference>
<keyword evidence="2" id="KW-1185">Reference proteome</keyword>
<dbReference type="RefSeq" id="WP_157977790.1">
    <property type="nucleotide sequence ID" value="NZ_CP139965.1"/>
</dbReference>
<gene>
    <name evidence="1" type="ORF">U0042_03845</name>
</gene>
<dbReference type="Pfam" id="PF08857">
    <property type="entry name" value="ParBc_2"/>
    <property type="match status" value="1"/>
</dbReference>
<organism evidence="1 2">
    <name type="scientific">Paraburkholderia kururiensis</name>
    <dbReference type="NCBI Taxonomy" id="984307"/>
    <lineage>
        <taxon>Bacteria</taxon>
        <taxon>Pseudomonadati</taxon>
        <taxon>Pseudomonadota</taxon>
        <taxon>Betaproteobacteria</taxon>
        <taxon>Burkholderiales</taxon>
        <taxon>Burkholderiaceae</taxon>
        <taxon>Paraburkholderia</taxon>
    </lineage>
</organism>
<evidence type="ECO:0000313" key="2">
    <source>
        <dbReference type="Proteomes" id="UP001325479"/>
    </source>
</evidence>
<dbReference type="CDD" id="cd16390">
    <property type="entry name" value="ParB_N_Srx_like"/>
    <property type="match status" value="1"/>
</dbReference>
<proteinExistence type="predicted"/>
<evidence type="ECO:0000313" key="1">
    <source>
        <dbReference type="EMBL" id="WQD78851.1"/>
    </source>
</evidence>
<protein>
    <submittedName>
        <fullName evidence="1">ParB/Srx family N-terminal domain-containing protein</fullName>
    </submittedName>
</protein>
<dbReference type="InterPro" id="IPR036086">
    <property type="entry name" value="ParB/Sulfiredoxin_sf"/>
</dbReference>
<accession>A0ABZ0WND8</accession>
<dbReference type="EMBL" id="CP139965">
    <property type="protein sequence ID" value="WQD78851.1"/>
    <property type="molecule type" value="Genomic_DNA"/>
</dbReference>